<gene>
    <name evidence="3" type="primary">allD</name>
    <name evidence="3" type="ORF">GTPT_3304</name>
</gene>
<dbReference type="InterPro" id="IPR017590">
    <property type="entry name" value="Ureidoglycolate_dehydrogenase"/>
</dbReference>
<reference evidence="3 4" key="1">
    <citation type="submission" date="2014-05" db="EMBL/GenBank/DDBJ databases">
        <title>ATOL: Assembling a taxonomically balanced genome-scale reconstruction of the evolutionary history of the Enterobacteriaceae.</title>
        <authorList>
            <person name="Plunkett G.III."/>
            <person name="Neeno-Eckwall E.C."/>
            <person name="Glasner J.D."/>
            <person name="Perna N.T."/>
        </authorList>
    </citation>
    <scope>NUCLEOTIDE SEQUENCE [LARGE SCALE GENOMIC DNA]</scope>
    <source>
        <strain evidence="3 4">ATCC 33301</strain>
    </source>
</reference>
<dbReference type="PANTHER" id="PTHR11091">
    <property type="entry name" value="OXIDOREDUCTASE-RELATED"/>
    <property type="match status" value="1"/>
</dbReference>
<dbReference type="AlphaFoldDB" id="A0A085J984"/>
<dbReference type="EMBL" id="JMPR01000054">
    <property type="protein sequence ID" value="KFD17030.1"/>
    <property type="molecule type" value="Genomic_DNA"/>
</dbReference>
<dbReference type="RefSeq" id="WP_029991503.1">
    <property type="nucleotide sequence ID" value="NZ_ATMJ01000065.1"/>
</dbReference>
<dbReference type="Proteomes" id="UP000028602">
    <property type="component" value="Unassembled WGS sequence"/>
</dbReference>
<dbReference type="EC" id="1.-.-.-" evidence="3"/>
<dbReference type="InterPro" id="IPR003767">
    <property type="entry name" value="Malate/L-lactate_DH-like"/>
</dbReference>
<dbReference type="SUPFAM" id="SSF89733">
    <property type="entry name" value="L-sulfolactate dehydrogenase-like"/>
    <property type="match status" value="1"/>
</dbReference>
<keyword evidence="2 3" id="KW-0560">Oxidoreductase</keyword>
<dbReference type="eggNOG" id="COG2055">
    <property type="taxonomic scope" value="Bacteria"/>
</dbReference>
<keyword evidence="4" id="KW-1185">Reference proteome</keyword>
<name>A0A085J984_9GAMM</name>
<evidence type="ECO:0000256" key="2">
    <source>
        <dbReference type="ARBA" id="ARBA00023002"/>
    </source>
</evidence>
<evidence type="ECO:0000256" key="1">
    <source>
        <dbReference type="ARBA" id="ARBA00006056"/>
    </source>
</evidence>
<dbReference type="Gene3D" id="3.30.1370.60">
    <property type="entry name" value="Hypothetical oxidoreductase yiak, domain 2"/>
    <property type="match status" value="1"/>
</dbReference>
<dbReference type="Gene3D" id="1.10.1530.10">
    <property type="match status" value="1"/>
</dbReference>
<dbReference type="EC" id="1.1.1.154" evidence="3"/>
<accession>A0A085J984</accession>
<comment type="similarity">
    <text evidence="1">Belongs to the LDH2/MDH2 oxidoreductase family.</text>
</comment>
<evidence type="ECO:0000313" key="3">
    <source>
        <dbReference type="EMBL" id="KFD17030.1"/>
    </source>
</evidence>
<dbReference type="Pfam" id="PF02615">
    <property type="entry name" value="Ldh_2"/>
    <property type="match status" value="1"/>
</dbReference>
<dbReference type="OrthoDB" id="9769447at2"/>
<dbReference type="GO" id="GO:0009040">
    <property type="term" value="F:ureidoglycolate dehydrogenase activity"/>
    <property type="evidence" value="ECO:0007669"/>
    <property type="project" value="UniProtKB-EC"/>
</dbReference>
<evidence type="ECO:0000313" key="4">
    <source>
        <dbReference type="Proteomes" id="UP000028602"/>
    </source>
</evidence>
<sequence length="352" mass="38074">MLRVDQQQLLTMISNKLQRAGLTSPHAGAVAESLVHADKRGVHSHGALRTEYYVERLCKGGINTAPKFTITHDLPSVITFDGDNGAGHFVAREAMTRGIEIAQQQGICAVGIRRISHSGALSFFVEQAAKAGMVALSLCQSDPMVVPYGGAEPYYGTNPIAFAAPGEGDDYMMLDMATSVQAWGKILDARLRHQPIPDDWAVDCKGNPTTDPTAVAGLNAISGPKGYGLMMMVDVLAGMLLGLPFGKHVSSMYQKMSEGRNLGQLHLIFDPSAFTDSNIFRANVSRSMAELKASKPAQGVERVLYPGEDCVLREKLAARQGIAINEDVWQYLNSDHLHADRYETGNPFNGAE</sequence>
<dbReference type="PANTHER" id="PTHR11091:SF0">
    <property type="entry name" value="MALATE DEHYDROGENASE"/>
    <property type="match status" value="1"/>
</dbReference>
<comment type="caution">
    <text evidence="3">The sequence shown here is derived from an EMBL/GenBank/DDBJ whole genome shotgun (WGS) entry which is preliminary data.</text>
</comment>
<proteinExistence type="inferred from homology"/>
<dbReference type="InterPro" id="IPR043144">
    <property type="entry name" value="Mal/L-sulf/L-lact_DH-like_ah"/>
</dbReference>
<dbReference type="NCBIfam" id="TIGR03175">
    <property type="entry name" value="AllD"/>
    <property type="match status" value="1"/>
</dbReference>
<dbReference type="InterPro" id="IPR036111">
    <property type="entry name" value="Mal/L-sulfo/L-lacto_DH-like_sf"/>
</dbReference>
<protein>
    <submittedName>
        <fullName evidence="3">Ureidoglycolate dehydrogenase</fullName>
        <ecNumber evidence="3">1.-.-.-</ecNumber>
        <ecNumber evidence="3">1.1.1.154</ecNumber>
    </submittedName>
</protein>
<organism evidence="3 4">
    <name type="scientific">Tatumella ptyseos ATCC 33301</name>
    <dbReference type="NCBI Taxonomy" id="1005995"/>
    <lineage>
        <taxon>Bacteria</taxon>
        <taxon>Pseudomonadati</taxon>
        <taxon>Pseudomonadota</taxon>
        <taxon>Gammaproteobacteria</taxon>
        <taxon>Enterobacterales</taxon>
        <taxon>Erwiniaceae</taxon>
        <taxon>Tatumella</taxon>
    </lineage>
</organism>
<dbReference type="NCBIfam" id="NF011599">
    <property type="entry name" value="PRK15025.1"/>
    <property type="match status" value="1"/>
</dbReference>
<dbReference type="InterPro" id="IPR043143">
    <property type="entry name" value="Mal/L-sulf/L-lact_DH-like_NADP"/>
</dbReference>